<protein>
    <submittedName>
        <fullName evidence="3">Uncharacterized protein LOC100901417</fullName>
    </submittedName>
</protein>
<reference evidence="3" key="1">
    <citation type="submission" date="2025-08" db="UniProtKB">
        <authorList>
            <consortium name="RefSeq"/>
        </authorList>
    </citation>
    <scope>IDENTIFICATION</scope>
</reference>
<proteinExistence type="predicted"/>
<sequence>MSGRMANDSETNLTDPADSAEQAKQCQALASDSEDGVQDPEKEEAASEKTFSPSGTPSPLLDFDKENDDDYIFPEPMDPVVDDDELVDLLIEQATLLSRTIFRYLMVMP</sequence>
<evidence type="ECO:0000256" key="1">
    <source>
        <dbReference type="SAM" id="MobiDB-lite"/>
    </source>
</evidence>
<organism evidence="2 3">
    <name type="scientific">Galendromus occidentalis</name>
    <name type="common">western predatory mite</name>
    <dbReference type="NCBI Taxonomy" id="34638"/>
    <lineage>
        <taxon>Eukaryota</taxon>
        <taxon>Metazoa</taxon>
        <taxon>Ecdysozoa</taxon>
        <taxon>Arthropoda</taxon>
        <taxon>Chelicerata</taxon>
        <taxon>Arachnida</taxon>
        <taxon>Acari</taxon>
        <taxon>Parasitiformes</taxon>
        <taxon>Mesostigmata</taxon>
        <taxon>Gamasina</taxon>
        <taxon>Phytoseioidea</taxon>
        <taxon>Phytoseiidae</taxon>
        <taxon>Typhlodrominae</taxon>
        <taxon>Galendromus</taxon>
    </lineage>
</organism>
<keyword evidence="2" id="KW-1185">Reference proteome</keyword>
<dbReference type="GeneID" id="100901417"/>
<feature type="region of interest" description="Disordered" evidence="1">
    <location>
        <begin position="1"/>
        <end position="69"/>
    </location>
</feature>
<gene>
    <name evidence="3" type="primary">LOC100901417</name>
</gene>
<evidence type="ECO:0000313" key="3">
    <source>
        <dbReference type="RefSeq" id="XP_003747080.1"/>
    </source>
</evidence>
<evidence type="ECO:0000313" key="2">
    <source>
        <dbReference type="Proteomes" id="UP000694867"/>
    </source>
</evidence>
<dbReference type="AlphaFoldDB" id="A0AAJ6QXI0"/>
<dbReference type="KEGG" id="goe:100901417"/>
<accession>A0AAJ6QXI0</accession>
<dbReference type="Proteomes" id="UP000694867">
    <property type="component" value="Unplaced"/>
</dbReference>
<name>A0AAJ6QXI0_9ACAR</name>
<dbReference type="RefSeq" id="XP_003747080.1">
    <property type="nucleotide sequence ID" value="XM_003747032.1"/>
</dbReference>